<protein>
    <recommendedName>
        <fullName evidence="1">Amidohydrolase-related domain-containing protein</fullName>
    </recommendedName>
</protein>
<proteinExistence type="predicted"/>
<evidence type="ECO:0000313" key="2">
    <source>
        <dbReference type="EMBL" id="RIQ18992.1"/>
    </source>
</evidence>
<dbReference type="Gene3D" id="3.20.20.140">
    <property type="entry name" value="Metal-dependent hydrolases"/>
    <property type="match status" value="1"/>
</dbReference>
<gene>
    <name evidence="2" type="ORF">DY240_20200</name>
</gene>
<dbReference type="Pfam" id="PF04909">
    <property type="entry name" value="Amidohydro_2"/>
    <property type="match status" value="1"/>
</dbReference>
<reference evidence="2 3" key="1">
    <citation type="submission" date="2018-09" db="EMBL/GenBank/DDBJ databases">
        <title>Isolation, diversity and antifungal activity of actinobacteria from wheat.</title>
        <authorList>
            <person name="Han C."/>
        </authorList>
    </citation>
    <scope>NUCLEOTIDE SEQUENCE [LARGE SCALE GENOMIC DNA]</scope>
    <source>
        <strain evidence="2 3">NEAU-YY265</strain>
    </source>
</reference>
<dbReference type="InterPro" id="IPR006680">
    <property type="entry name" value="Amidohydro-rel"/>
</dbReference>
<evidence type="ECO:0000259" key="1">
    <source>
        <dbReference type="Pfam" id="PF04909"/>
    </source>
</evidence>
<dbReference type="AlphaFoldDB" id="A0A418KM34"/>
<comment type="caution">
    <text evidence="2">The sequence shown here is derived from an EMBL/GenBank/DDBJ whole genome shotgun (WGS) entry which is preliminary data.</text>
</comment>
<dbReference type="InterPro" id="IPR032466">
    <property type="entry name" value="Metal_Hydrolase"/>
</dbReference>
<organism evidence="2 3">
    <name type="scientific">Jiangella rhizosphaerae</name>
    <dbReference type="NCBI Taxonomy" id="2293569"/>
    <lineage>
        <taxon>Bacteria</taxon>
        <taxon>Bacillati</taxon>
        <taxon>Actinomycetota</taxon>
        <taxon>Actinomycetes</taxon>
        <taxon>Jiangellales</taxon>
        <taxon>Jiangellaceae</taxon>
        <taxon>Jiangella</taxon>
    </lineage>
</organism>
<dbReference type="SUPFAM" id="SSF51556">
    <property type="entry name" value="Metallo-dependent hydrolases"/>
    <property type="match status" value="1"/>
</dbReference>
<dbReference type="EMBL" id="QUAL01000184">
    <property type="protein sequence ID" value="RIQ18992.1"/>
    <property type="molecule type" value="Genomic_DNA"/>
</dbReference>
<dbReference type="Proteomes" id="UP000284057">
    <property type="component" value="Unassembled WGS sequence"/>
</dbReference>
<keyword evidence="3" id="KW-1185">Reference proteome</keyword>
<evidence type="ECO:0000313" key="3">
    <source>
        <dbReference type="Proteomes" id="UP000284057"/>
    </source>
</evidence>
<dbReference type="GO" id="GO:0016787">
    <property type="term" value="F:hydrolase activity"/>
    <property type="evidence" value="ECO:0007669"/>
    <property type="project" value="InterPro"/>
</dbReference>
<sequence length="256" mass="27523">MARMTAPHPRLRLYDANCMIGPTPWGLPGDLDADALERRMDRFGIERSLVCHTAAWRHDPATGNALVVSALAGRPRLRPCWVGVPSTCAEMPPAKEFAEQALRAGVGAIRVFPGDHGFALDGPDFAPQADALAEAGLPLLVDIDSTSWAAVDRLLFAHPDLVVVVCATGYRAMRPAAGLLDRHVNARLDLSDLSTHEGFEWVCATFGAHRVVFGTGAPLRDPAEAVTRLLWSDLDDEAIAQVAAGNLDALLPEEPR</sequence>
<feature type="domain" description="Amidohydrolase-related" evidence="1">
    <location>
        <begin position="54"/>
        <end position="246"/>
    </location>
</feature>
<name>A0A418KM34_9ACTN</name>
<accession>A0A418KM34</accession>